<comment type="caution">
    <text evidence="1">The sequence shown here is derived from an EMBL/GenBank/DDBJ whole genome shotgun (WGS) entry which is preliminary data.</text>
</comment>
<evidence type="ECO:0000313" key="2">
    <source>
        <dbReference type="Proteomes" id="UP001320831"/>
    </source>
</evidence>
<proteinExistence type="predicted"/>
<sequence length="85" mass="9257">MTNPLGELRSLVTADGQINHARCRRLAVRATSDIPDLERAAALVQEITLLVPAIELAETLGGERQDQIDQILEILDEIEALSQPG</sequence>
<evidence type="ECO:0000313" key="1">
    <source>
        <dbReference type="EMBL" id="MCT7378329.1"/>
    </source>
</evidence>
<accession>A0ABT2LW50</accession>
<dbReference type="Proteomes" id="UP001320831">
    <property type="component" value="Unassembled WGS sequence"/>
</dbReference>
<dbReference type="EMBL" id="JAOCZP010000013">
    <property type="protein sequence ID" value="MCT7378329.1"/>
    <property type="molecule type" value="Genomic_DNA"/>
</dbReference>
<organism evidence="1 2">
    <name type="scientific">Chelativorans salis</name>
    <dbReference type="NCBI Taxonomy" id="2978478"/>
    <lineage>
        <taxon>Bacteria</taxon>
        <taxon>Pseudomonadati</taxon>
        <taxon>Pseudomonadota</taxon>
        <taxon>Alphaproteobacteria</taxon>
        <taxon>Hyphomicrobiales</taxon>
        <taxon>Phyllobacteriaceae</taxon>
        <taxon>Chelativorans</taxon>
    </lineage>
</organism>
<protein>
    <submittedName>
        <fullName evidence="1">Uncharacterized protein</fullName>
    </submittedName>
</protein>
<dbReference type="RefSeq" id="WP_260907235.1">
    <property type="nucleotide sequence ID" value="NZ_JAOCZP010000013.1"/>
</dbReference>
<reference evidence="1 2" key="1">
    <citation type="submission" date="2022-09" db="EMBL/GenBank/DDBJ databases">
        <title>Chelativorans salina sp. nov., a novel slightly halophilic bacterium isolated from a saline lake sediment enrichment.</title>
        <authorList>
            <person name="Gao L."/>
            <person name="Fang B.-Z."/>
            <person name="Li W.-J."/>
        </authorList>
    </citation>
    <scope>NUCLEOTIDE SEQUENCE [LARGE SCALE GENOMIC DNA]</scope>
    <source>
        <strain evidence="1 2">EGI FJ00035</strain>
    </source>
</reference>
<name>A0ABT2LW50_9HYPH</name>
<gene>
    <name evidence="1" type="ORF">N5A92_25275</name>
</gene>
<keyword evidence="2" id="KW-1185">Reference proteome</keyword>